<name>A0AAV8WMA5_9CUCU</name>
<protein>
    <submittedName>
        <fullName evidence="1">Uncharacterized protein</fullName>
    </submittedName>
</protein>
<dbReference type="AlphaFoldDB" id="A0AAV8WMA5"/>
<evidence type="ECO:0000313" key="2">
    <source>
        <dbReference type="Proteomes" id="UP001162156"/>
    </source>
</evidence>
<dbReference type="EMBL" id="JANEYF010005533">
    <property type="protein sequence ID" value="KAJ8927722.1"/>
    <property type="molecule type" value="Genomic_DNA"/>
</dbReference>
<organism evidence="1 2">
    <name type="scientific">Rhamnusium bicolor</name>
    <dbReference type="NCBI Taxonomy" id="1586634"/>
    <lineage>
        <taxon>Eukaryota</taxon>
        <taxon>Metazoa</taxon>
        <taxon>Ecdysozoa</taxon>
        <taxon>Arthropoda</taxon>
        <taxon>Hexapoda</taxon>
        <taxon>Insecta</taxon>
        <taxon>Pterygota</taxon>
        <taxon>Neoptera</taxon>
        <taxon>Endopterygota</taxon>
        <taxon>Coleoptera</taxon>
        <taxon>Polyphaga</taxon>
        <taxon>Cucujiformia</taxon>
        <taxon>Chrysomeloidea</taxon>
        <taxon>Cerambycidae</taxon>
        <taxon>Lepturinae</taxon>
        <taxon>Rhagiini</taxon>
        <taxon>Rhamnusium</taxon>
    </lineage>
</organism>
<sequence length="126" mass="14635">MSAIYFFCSRMELIQIYCKSVNRESVPNSIRIRPKTINNLISIVSESSLKKAKRNNTYISTLPLIGYNTFSEAFDVNSLLLLKTNDNQSFHSTYVLRVQIFINSTEDENEETFLTLENIINEIRQK</sequence>
<dbReference type="Proteomes" id="UP001162156">
    <property type="component" value="Unassembled WGS sequence"/>
</dbReference>
<keyword evidence="2" id="KW-1185">Reference proteome</keyword>
<evidence type="ECO:0000313" key="1">
    <source>
        <dbReference type="EMBL" id="KAJ8927722.1"/>
    </source>
</evidence>
<reference evidence="1" key="1">
    <citation type="journal article" date="2023" name="Insect Mol. Biol.">
        <title>Genome sequencing provides insights into the evolution of gene families encoding plant cell wall-degrading enzymes in longhorned beetles.</title>
        <authorList>
            <person name="Shin N.R."/>
            <person name="Okamura Y."/>
            <person name="Kirsch R."/>
            <person name="Pauchet Y."/>
        </authorList>
    </citation>
    <scope>NUCLEOTIDE SEQUENCE</scope>
    <source>
        <strain evidence="1">RBIC_L_NR</strain>
    </source>
</reference>
<comment type="caution">
    <text evidence="1">The sequence shown here is derived from an EMBL/GenBank/DDBJ whole genome shotgun (WGS) entry which is preliminary data.</text>
</comment>
<proteinExistence type="predicted"/>
<gene>
    <name evidence="1" type="ORF">NQ314_019783</name>
</gene>
<accession>A0AAV8WMA5</accession>